<evidence type="ECO:0000313" key="2">
    <source>
        <dbReference type="Proteomes" id="UP001148018"/>
    </source>
</evidence>
<protein>
    <submittedName>
        <fullName evidence="1">Uncharacterized protein</fullName>
    </submittedName>
</protein>
<keyword evidence="2" id="KW-1185">Reference proteome</keyword>
<dbReference type="Proteomes" id="UP001148018">
    <property type="component" value="Unassembled WGS sequence"/>
</dbReference>
<evidence type="ECO:0000313" key="1">
    <source>
        <dbReference type="EMBL" id="KAJ3607794.1"/>
    </source>
</evidence>
<comment type="caution">
    <text evidence="1">The sequence shown here is derived from an EMBL/GenBank/DDBJ whole genome shotgun (WGS) entry which is preliminary data.</text>
</comment>
<dbReference type="EMBL" id="JANIIK010000040">
    <property type="protein sequence ID" value="KAJ3607794.1"/>
    <property type="molecule type" value="Genomic_DNA"/>
</dbReference>
<name>A0A9Q0IR42_9TELE</name>
<proteinExistence type="predicted"/>
<reference evidence="1" key="1">
    <citation type="submission" date="2022-07" db="EMBL/GenBank/DDBJ databases">
        <title>Chromosome-level genome of Muraenolepis orangiensis.</title>
        <authorList>
            <person name="Kim J."/>
        </authorList>
    </citation>
    <scope>NUCLEOTIDE SEQUENCE</scope>
    <source>
        <strain evidence="1">KU_S4_2022</strain>
        <tissue evidence="1">Muscle</tissue>
    </source>
</reference>
<gene>
    <name evidence="1" type="ORF">NHX12_024845</name>
</gene>
<sequence>MDLWPPEPIDGVWSPAAHRSTHQVCHVRVNGLRFFEWEPILNCTSVGRGGGGVTVVVESRACPGCQRRGTLEHILSCCLEAHWGGGWWGKGLTAGITTEVLKVISRHHLERNRFHQGRVRGVSSSFQDLLLHTTGLLPGAGHWELTDDPRKQLKFPGNVACHNTEAGHGTALRSFKAGHPLENTHTVPWENNEES</sequence>
<dbReference type="AlphaFoldDB" id="A0A9Q0IR42"/>
<accession>A0A9Q0IR42</accession>
<dbReference type="OrthoDB" id="416119at2759"/>
<organism evidence="1 2">
    <name type="scientific">Muraenolepis orangiensis</name>
    <name type="common">Patagonian moray cod</name>
    <dbReference type="NCBI Taxonomy" id="630683"/>
    <lineage>
        <taxon>Eukaryota</taxon>
        <taxon>Metazoa</taxon>
        <taxon>Chordata</taxon>
        <taxon>Craniata</taxon>
        <taxon>Vertebrata</taxon>
        <taxon>Euteleostomi</taxon>
        <taxon>Actinopterygii</taxon>
        <taxon>Neopterygii</taxon>
        <taxon>Teleostei</taxon>
        <taxon>Neoteleostei</taxon>
        <taxon>Acanthomorphata</taxon>
        <taxon>Zeiogadaria</taxon>
        <taxon>Gadariae</taxon>
        <taxon>Gadiformes</taxon>
        <taxon>Muraenolepidoidei</taxon>
        <taxon>Muraenolepididae</taxon>
        <taxon>Muraenolepis</taxon>
    </lineage>
</organism>